<evidence type="ECO:0008006" key="4">
    <source>
        <dbReference type="Google" id="ProtNLM"/>
    </source>
</evidence>
<dbReference type="EMBL" id="ADBV01007185">
    <property type="protein sequence ID" value="EJW77928.1"/>
    <property type="molecule type" value="Genomic_DNA"/>
</dbReference>
<evidence type="ECO:0000256" key="1">
    <source>
        <dbReference type="SAM" id="SignalP"/>
    </source>
</evidence>
<dbReference type="AlphaFoldDB" id="J9E701"/>
<keyword evidence="1" id="KW-0732">Signal</keyword>
<feature type="signal peptide" evidence="1">
    <location>
        <begin position="1"/>
        <end position="21"/>
    </location>
</feature>
<reference evidence="3" key="1">
    <citation type="submission" date="2012-08" db="EMBL/GenBank/DDBJ databases">
        <title>The Genome Sequence of Wuchereria bancrofti.</title>
        <authorList>
            <person name="Nutman T.B."/>
            <person name="Fink D.L."/>
            <person name="Russ C."/>
            <person name="Young S."/>
            <person name="Zeng Q."/>
            <person name="Koehrsen M."/>
            <person name="Alvarado L."/>
            <person name="Berlin A."/>
            <person name="Chapman S.B."/>
            <person name="Chen Z."/>
            <person name="Freedman E."/>
            <person name="Gellesch M."/>
            <person name="Goldberg J."/>
            <person name="Griggs A."/>
            <person name="Gujja S."/>
            <person name="Heilman E.R."/>
            <person name="Heiman D."/>
            <person name="Hepburn T."/>
            <person name="Howarth C."/>
            <person name="Jen D."/>
            <person name="Larson L."/>
            <person name="Lewis B."/>
            <person name="Mehta T."/>
            <person name="Park D."/>
            <person name="Pearson M."/>
            <person name="Roberts A."/>
            <person name="Saif S."/>
            <person name="Shea T."/>
            <person name="Shenoy N."/>
            <person name="Sisk P."/>
            <person name="Stolte C."/>
            <person name="Sykes S."/>
            <person name="Walk T."/>
            <person name="White J."/>
            <person name="Yandava C."/>
            <person name="Haas B."/>
            <person name="Henn M.R."/>
            <person name="Nusbaum C."/>
            <person name="Birren B."/>
        </authorList>
    </citation>
    <scope>NUCLEOTIDE SEQUENCE [LARGE SCALE GENOMIC DNA]</scope>
    <source>
        <strain evidence="3">NA</strain>
    </source>
</reference>
<accession>J9E701</accession>
<proteinExistence type="predicted"/>
<evidence type="ECO:0000313" key="2">
    <source>
        <dbReference type="EMBL" id="EJW77928.1"/>
    </source>
</evidence>
<feature type="chain" id="PRO_5003823223" description="Serpin domain-containing protein" evidence="1">
    <location>
        <begin position="22"/>
        <end position="94"/>
    </location>
</feature>
<name>J9E701_WUCBA</name>
<gene>
    <name evidence="2" type="ORF">WUBG_11160</name>
</gene>
<sequence length="94" mass="10301">MINQTITAALLLFASFQFVLIFGEISSTDTAQFDFAVSLIKRNSAGRSINVFILPKARFGLSNVLAKLTGEDLFKYINDTKRSSVTVSDSSNCN</sequence>
<evidence type="ECO:0000313" key="3">
    <source>
        <dbReference type="Proteomes" id="UP000004810"/>
    </source>
</evidence>
<comment type="caution">
    <text evidence="2">The sequence shown here is derived from an EMBL/GenBank/DDBJ whole genome shotgun (WGS) entry which is preliminary data.</text>
</comment>
<dbReference type="Proteomes" id="UP000004810">
    <property type="component" value="Unassembled WGS sequence"/>
</dbReference>
<organism evidence="2 3">
    <name type="scientific">Wuchereria bancrofti</name>
    <dbReference type="NCBI Taxonomy" id="6293"/>
    <lineage>
        <taxon>Eukaryota</taxon>
        <taxon>Metazoa</taxon>
        <taxon>Ecdysozoa</taxon>
        <taxon>Nematoda</taxon>
        <taxon>Chromadorea</taxon>
        <taxon>Rhabditida</taxon>
        <taxon>Spirurina</taxon>
        <taxon>Spiruromorpha</taxon>
        <taxon>Filarioidea</taxon>
        <taxon>Onchocercidae</taxon>
        <taxon>Wuchereria</taxon>
    </lineage>
</organism>
<protein>
    <recommendedName>
        <fullName evidence="4">Serpin domain-containing protein</fullName>
    </recommendedName>
</protein>